<evidence type="ECO:0000313" key="2">
    <source>
        <dbReference type="EMBL" id="KAI3945789.1"/>
    </source>
</evidence>
<dbReference type="EMBL" id="JAJJMB010003726">
    <property type="protein sequence ID" value="KAI3945789.1"/>
    <property type="molecule type" value="Genomic_DNA"/>
</dbReference>
<evidence type="ECO:0000256" key="1">
    <source>
        <dbReference type="SAM" id="Phobius"/>
    </source>
</evidence>
<keyword evidence="1" id="KW-1133">Transmembrane helix</keyword>
<comment type="caution">
    <text evidence="2">The sequence shown here is derived from an EMBL/GenBank/DDBJ whole genome shotgun (WGS) entry which is preliminary data.</text>
</comment>
<protein>
    <submittedName>
        <fullName evidence="2">Uncharacterized protein</fullName>
    </submittedName>
</protein>
<organism evidence="2 3">
    <name type="scientific">Papaver atlanticum</name>
    <dbReference type="NCBI Taxonomy" id="357466"/>
    <lineage>
        <taxon>Eukaryota</taxon>
        <taxon>Viridiplantae</taxon>
        <taxon>Streptophyta</taxon>
        <taxon>Embryophyta</taxon>
        <taxon>Tracheophyta</taxon>
        <taxon>Spermatophyta</taxon>
        <taxon>Magnoliopsida</taxon>
        <taxon>Ranunculales</taxon>
        <taxon>Papaveraceae</taxon>
        <taxon>Papaveroideae</taxon>
        <taxon>Papaver</taxon>
    </lineage>
</organism>
<proteinExistence type="predicted"/>
<accession>A0AAD4XU99</accession>
<gene>
    <name evidence="2" type="ORF">MKW98_023063</name>
</gene>
<keyword evidence="1" id="KW-0472">Membrane</keyword>
<reference evidence="2" key="1">
    <citation type="submission" date="2022-04" db="EMBL/GenBank/DDBJ databases">
        <title>A functionally conserved STORR gene fusion in Papaver species that diverged 16.8 million years ago.</title>
        <authorList>
            <person name="Catania T."/>
        </authorList>
    </citation>
    <scope>NUCLEOTIDE SEQUENCE</scope>
    <source>
        <strain evidence="2">S-188037</strain>
    </source>
</reference>
<dbReference type="AlphaFoldDB" id="A0AAD4XU99"/>
<name>A0AAD4XU99_9MAGN</name>
<evidence type="ECO:0000313" key="3">
    <source>
        <dbReference type="Proteomes" id="UP001202328"/>
    </source>
</evidence>
<dbReference type="Proteomes" id="UP001202328">
    <property type="component" value="Unassembled WGS sequence"/>
</dbReference>
<keyword evidence="3" id="KW-1185">Reference proteome</keyword>
<sequence length="106" mass="11928">ISFRSGNKLKKKCIIRSCQRLRSISLTIALVLNSLSFLVQPIVNDVCNRGDVAVAQEQTVVAFYQSSPSAIDLFVWGVHFSSSTIPLNGPKLYRCFFGQRSIYVQW</sequence>
<feature type="transmembrane region" description="Helical" evidence="1">
    <location>
        <begin position="21"/>
        <end position="39"/>
    </location>
</feature>
<keyword evidence="1" id="KW-0812">Transmembrane</keyword>
<feature type="non-terminal residue" evidence="2">
    <location>
        <position position="106"/>
    </location>
</feature>